<organism evidence="2 3">
    <name type="scientific">Cinchona calisaya</name>
    <dbReference type="NCBI Taxonomy" id="153742"/>
    <lineage>
        <taxon>Eukaryota</taxon>
        <taxon>Viridiplantae</taxon>
        <taxon>Streptophyta</taxon>
        <taxon>Embryophyta</taxon>
        <taxon>Tracheophyta</taxon>
        <taxon>Spermatophyta</taxon>
        <taxon>Magnoliopsida</taxon>
        <taxon>eudicotyledons</taxon>
        <taxon>Gunneridae</taxon>
        <taxon>Pentapetalae</taxon>
        <taxon>asterids</taxon>
        <taxon>lamiids</taxon>
        <taxon>Gentianales</taxon>
        <taxon>Rubiaceae</taxon>
        <taxon>Cinchonoideae</taxon>
        <taxon>Cinchoneae</taxon>
        <taxon>Cinchona</taxon>
    </lineage>
</organism>
<keyword evidence="3" id="KW-1185">Reference proteome</keyword>
<reference evidence="2 3" key="1">
    <citation type="submission" date="2024-11" db="EMBL/GenBank/DDBJ databases">
        <title>A near-complete genome assembly of Cinchona calisaya.</title>
        <authorList>
            <person name="Lian D.C."/>
            <person name="Zhao X.W."/>
            <person name="Wei L."/>
        </authorList>
    </citation>
    <scope>NUCLEOTIDE SEQUENCE [LARGE SCALE GENOMIC DNA]</scope>
    <source>
        <tissue evidence="2">Nenye</tissue>
    </source>
</reference>
<sequence>MVRIPFGFRPELLGLGLAGSGMAIEGETGRICEQIHGQELQAWLVEMTASSPSTRRGSRGYGCSFKSREVRGR</sequence>
<evidence type="ECO:0000313" key="2">
    <source>
        <dbReference type="EMBL" id="KAL3533012.1"/>
    </source>
</evidence>
<dbReference type="Proteomes" id="UP001630127">
    <property type="component" value="Unassembled WGS sequence"/>
</dbReference>
<proteinExistence type="predicted"/>
<name>A0ABD3AP91_9GENT</name>
<evidence type="ECO:0000256" key="1">
    <source>
        <dbReference type="SAM" id="MobiDB-lite"/>
    </source>
</evidence>
<evidence type="ECO:0000313" key="3">
    <source>
        <dbReference type="Proteomes" id="UP001630127"/>
    </source>
</evidence>
<dbReference type="EMBL" id="JBJUIK010000003">
    <property type="protein sequence ID" value="KAL3533012.1"/>
    <property type="molecule type" value="Genomic_DNA"/>
</dbReference>
<protein>
    <submittedName>
        <fullName evidence="2">Uncharacterized protein</fullName>
    </submittedName>
</protein>
<accession>A0ABD3AP91</accession>
<feature type="region of interest" description="Disordered" evidence="1">
    <location>
        <begin position="50"/>
        <end position="73"/>
    </location>
</feature>
<gene>
    <name evidence="2" type="ORF">ACH5RR_006533</name>
</gene>
<dbReference type="AlphaFoldDB" id="A0ABD3AP91"/>
<comment type="caution">
    <text evidence="2">The sequence shown here is derived from an EMBL/GenBank/DDBJ whole genome shotgun (WGS) entry which is preliminary data.</text>
</comment>